<dbReference type="InterPro" id="IPR007709">
    <property type="entry name" value="N-FG_amidohydro"/>
</dbReference>
<protein>
    <submittedName>
        <fullName evidence="2">Predicted N-formylglutamate amidohydrolase</fullName>
    </submittedName>
</protein>
<dbReference type="Gene3D" id="3.40.630.40">
    <property type="entry name" value="Zn-dependent exopeptidases"/>
    <property type="match status" value="1"/>
</dbReference>
<organism evidence="2 3">
    <name type="scientific">Mesorhizobium muleiense</name>
    <dbReference type="NCBI Taxonomy" id="1004279"/>
    <lineage>
        <taxon>Bacteria</taxon>
        <taxon>Pseudomonadati</taxon>
        <taxon>Pseudomonadota</taxon>
        <taxon>Alphaproteobacteria</taxon>
        <taxon>Hyphomicrobiales</taxon>
        <taxon>Phyllobacteriaceae</taxon>
        <taxon>Mesorhizobium</taxon>
    </lineage>
</organism>
<dbReference type="PIRSF" id="PIRSF029730">
    <property type="entry name" value="UCP029730"/>
    <property type="match status" value="1"/>
</dbReference>
<evidence type="ECO:0000313" key="3">
    <source>
        <dbReference type="Proteomes" id="UP000198894"/>
    </source>
</evidence>
<dbReference type="Proteomes" id="UP000198894">
    <property type="component" value="Unassembled WGS sequence"/>
</dbReference>
<dbReference type="AlphaFoldDB" id="A0A1G9JK73"/>
<dbReference type="RefSeq" id="WP_091600394.1">
    <property type="nucleotide sequence ID" value="NZ_FNEE01000035.1"/>
</dbReference>
<gene>
    <name evidence="2" type="ORF">SAMN05428953_1356</name>
</gene>
<evidence type="ECO:0000313" key="2">
    <source>
        <dbReference type="EMBL" id="SDL37987.1"/>
    </source>
</evidence>
<feature type="region of interest" description="Disordered" evidence="1">
    <location>
        <begin position="251"/>
        <end position="273"/>
    </location>
</feature>
<name>A0A1G9JK73_9HYPH</name>
<keyword evidence="3" id="KW-1185">Reference proteome</keyword>
<dbReference type="InterPro" id="IPR011227">
    <property type="entry name" value="UCP029730"/>
</dbReference>
<keyword evidence="2" id="KW-0378">Hydrolase</keyword>
<dbReference type="Pfam" id="PF05013">
    <property type="entry name" value="FGase"/>
    <property type="match status" value="1"/>
</dbReference>
<dbReference type="GO" id="GO:0016787">
    <property type="term" value="F:hydrolase activity"/>
    <property type="evidence" value="ECO:0007669"/>
    <property type="project" value="UniProtKB-KW"/>
</dbReference>
<evidence type="ECO:0000256" key="1">
    <source>
        <dbReference type="SAM" id="MobiDB-lite"/>
    </source>
</evidence>
<sequence length="273" mass="29545">METARPASLASPEAVGVTNPGGSSPFVLTCDHASNFLPPEFGTLGLAAKELSRHIAWDPGALPVARRMAAALDATLVETRISRLVIDCNRPLEAPDLVPPVSETTTIPGNTGLSQKQRAARIALSWQPFHDAVADIINTRLARGLETRLVSIHSFNPVYNGKSRPWHIGIIHDEDRRLAAPLVAALQRLAGVTVGINEPYSPADRVYFTLERHARPRELPCAMIEIRNDEISDEAGQRKWADLLTGIFSDLEPSSGSQGSGRRGLGHPVEPVN</sequence>
<dbReference type="EMBL" id="FNEE01000035">
    <property type="protein sequence ID" value="SDL37987.1"/>
    <property type="molecule type" value="Genomic_DNA"/>
</dbReference>
<reference evidence="3" key="1">
    <citation type="submission" date="2016-10" db="EMBL/GenBank/DDBJ databases">
        <authorList>
            <person name="Varghese N."/>
            <person name="Submissions S."/>
        </authorList>
    </citation>
    <scope>NUCLEOTIDE SEQUENCE [LARGE SCALE GENOMIC DNA]</scope>
    <source>
        <strain evidence="3">CGMCC 1.11022</strain>
    </source>
</reference>
<accession>A0A1G9JK73</accession>
<dbReference type="SUPFAM" id="SSF53187">
    <property type="entry name" value="Zn-dependent exopeptidases"/>
    <property type="match status" value="1"/>
</dbReference>
<proteinExistence type="predicted"/>